<feature type="region of interest" description="Disordered" evidence="1">
    <location>
        <begin position="23"/>
        <end position="50"/>
    </location>
</feature>
<dbReference type="Proteomes" id="UP000828390">
    <property type="component" value="Unassembled WGS sequence"/>
</dbReference>
<reference evidence="2" key="1">
    <citation type="journal article" date="2019" name="bioRxiv">
        <title>The Genome of the Zebra Mussel, Dreissena polymorpha: A Resource for Invasive Species Research.</title>
        <authorList>
            <person name="McCartney M.A."/>
            <person name="Auch B."/>
            <person name="Kono T."/>
            <person name="Mallez S."/>
            <person name="Zhang Y."/>
            <person name="Obille A."/>
            <person name="Becker A."/>
            <person name="Abrahante J.E."/>
            <person name="Garbe J."/>
            <person name="Badalamenti J.P."/>
            <person name="Herman A."/>
            <person name="Mangelson H."/>
            <person name="Liachko I."/>
            <person name="Sullivan S."/>
            <person name="Sone E.D."/>
            <person name="Koren S."/>
            <person name="Silverstein K.A.T."/>
            <person name="Beckman K.B."/>
            <person name="Gohl D.M."/>
        </authorList>
    </citation>
    <scope>NUCLEOTIDE SEQUENCE</scope>
    <source>
        <strain evidence="2">Duluth1</strain>
        <tissue evidence="2">Whole animal</tissue>
    </source>
</reference>
<evidence type="ECO:0000313" key="2">
    <source>
        <dbReference type="EMBL" id="KAH3866992.1"/>
    </source>
</evidence>
<proteinExistence type="predicted"/>
<accession>A0A9D4LXM1</accession>
<name>A0A9D4LXM1_DREPO</name>
<organism evidence="2 3">
    <name type="scientific">Dreissena polymorpha</name>
    <name type="common">Zebra mussel</name>
    <name type="synonym">Mytilus polymorpha</name>
    <dbReference type="NCBI Taxonomy" id="45954"/>
    <lineage>
        <taxon>Eukaryota</taxon>
        <taxon>Metazoa</taxon>
        <taxon>Spiralia</taxon>
        <taxon>Lophotrochozoa</taxon>
        <taxon>Mollusca</taxon>
        <taxon>Bivalvia</taxon>
        <taxon>Autobranchia</taxon>
        <taxon>Heteroconchia</taxon>
        <taxon>Euheterodonta</taxon>
        <taxon>Imparidentia</taxon>
        <taxon>Neoheterodontei</taxon>
        <taxon>Myida</taxon>
        <taxon>Dreissenoidea</taxon>
        <taxon>Dreissenidae</taxon>
        <taxon>Dreissena</taxon>
    </lineage>
</organism>
<reference evidence="2" key="2">
    <citation type="submission" date="2020-11" db="EMBL/GenBank/DDBJ databases">
        <authorList>
            <person name="McCartney M.A."/>
            <person name="Auch B."/>
            <person name="Kono T."/>
            <person name="Mallez S."/>
            <person name="Becker A."/>
            <person name="Gohl D.M."/>
            <person name="Silverstein K.A.T."/>
            <person name="Koren S."/>
            <person name="Bechman K.B."/>
            <person name="Herman A."/>
            <person name="Abrahante J.E."/>
            <person name="Garbe J."/>
        </authorList>
    </citation>
    <scope>NUCLEOTIDE SEQUENCE</scope>
    <source>
        <strain evidence="2">Duluth1</strain>
        <tissue evidence="2">Whole animal</tissue>
    </source>
</reference>
<sequence>MGDRRLFERERLFLRVLATMSGMPEEEMNYDLDPAPRPQRPRQAGHSLDP</sequence>
<gene>
    <name evidence="2" type="ORF">DPMN_030116</name>
</gene>
<evidence type="ECO:0000313" key="3">
    <source>
        <dbReference type="Proteomes" id="UP000828390"/>
    </source>
</evidence>
<dbReference type="AlphaFoldDB" id="A0A9D4LXM1"/>
<keyword evidence="3" id="KW-1185">Reference proteome</keyword>
<protein>
    <submittedName>
        <fullName evidence="2">Uncharacterized protein</fullName>
    </submittedName>
</protein>
<evidence type="ECO:0000256" key="1">
    <source>
        <dbReference type="SAM" id="MobiDB-lite"/>
    </source>
</evidence>
<comment type="caution">
    <text evidence="2">The sequence shown here is derived from an EMBL/GenBank/DDBJ whole genome shotgun (WGS) entry which is preliminary data.</text>
</comment>
<dbReference type="EMBL" id="JAIWYP010000002">
    <property type="protein sequence ID" value="KAH3866992.1"/>
    <property type="molecule type" value="Genomic_DNA"/>
</dbReference>